<dbReference type="CDD" id="cd21442">
    <property type="entry name" value="SNARE_NTD_STX6-like"/>
    <property type="match status" value="1"/>
</dbReference>
<reference evidence="12" key="2">
    <citation type="submission" date="2023-04" db="EMBL/GenBank/DDBJ databases">
        <authorList>
            <person name="Bruccoleri R.E."/>
            <person name="Oakeley E.J."/>
            <person name="Faust A.-M."/>
            <person name="Dessus-Babus S."/>
            <person name="Altorfer M."/>
            <person name="Burckhardt D."/>
            <person name="Oertli M."/>
            <person name="Naumann U."/>
            <person name="Petersen F."/>
            <person name="Wong J."/>
        </authorList>
    </citation>
    <scope>NUCLEOTIDE SEQUENCE</scope>
    <source>
        <strain evidence="12">GSM-AAB239-AS_SAM_17_03QT</strain>
        <tissue evidence="12">Leaf</tissue>
    </source>
</reference>
<dbReference type="PANTHER" id="PTHR34949">
    <property type="entry name" value="OS05G0443700 PROTEIN"/>
    <property type="match status" value="1"/>
</dbReference>
<keyword evidence="3 10" id="KW-0812">Transmembrane</keyword>
<evidence type="ECO:0000256" key="1">
    <source>
        <dbReference type="ARBA" id="ARBA00009063"/>
    </source>
</evidence>
<evidence type="ECO:0000313" key="12">
    <source>
        <dbReference type="EMBL" id="KAJ6846092.1"/>
    </source>
</evidence>
<evidence type="ECO:0000256" key="2">
    <source>
        <dbReference type="ARBA" id="ARBA00022448"/>
    </source>
</evidence>
<dbReference type="Proteomes" id="UP001140949">
    <property type="component" value="Unassembled WGS sequence"/>
</dbReference>
<evidence type="ECO:0000256" key="4">
    <source>
        <dbReference type="ARBA" id="ARBA00022927"/>
    </source>
</evidence>
<sequence>MAAISSFDQWKKDVFFSAAEEVQESADTLESVYRMWARERTDGFESEISDELRRELHTRLGTAKWQLEEFERAVSSSYENYPSEENTINRHREFVAALRNQICCTEKAMNDSLLAEGKQPLPWVQLDDDDERDEFETFLSSAPSSKTFLETKDRYVDRKSARGFKETVTINNDAKYVVEVAAKDDFRNHDEMIVQEEDSNGKRRSWSPPDVDAWKIVIADEEDVQKRLLETMPQTRSRLSSLNGFFRSVESSTARLVWLRSSFQKAKREEHIQSRQGFPQGIDGSGERGRTCFRSSKEDSRGTKMQQTVGRFGGFRRSPQGLQSKVQFRRSLRFTLLPLLTIFLIVPFVLYAN</sequence>
<dbReference type="GO" id="GO:0016020">
    <property type="term" value="C:membrane"/>
    <property type="evidence" value="ECO:0007669"/>
    <property type="project" value="InterPro"/>
</dbReference>
<feature type="transmembrane region" description="Helical" evidence="10">
    <location>
        <begin position="334"/>
        <end position="352"/>
    </location>
</feature>
<dbReference type="Pfam" id="PF09177">
    <property type="entry name" value="STX6_10_61_N"/>
    <property type="match status" value="1"/>
</dbReference>
<evidence type="ECO:0000256" key="6">
    <source>
        <dbReference type="ARBA" id="ARBA00023034"/>
    </source>
</evidence>
<keyword evidence="5 10" id="KW-1133">Transmembrane helix</keyword>
<feature type="region of interest" description="Disordered" evidence="9">
    <location>
        <begin position="272"/>
        <end position="305"/>
    </location>
</feature>
<dbReference type="InterPro" id="IPR010989">
    <property type="entry name" value="SNARE"/>
</dbReference>
<evidence type="ECO:0000256" key="10">
    <source>
        <dbReference type="SAM" id="Phobius"/>
    </source>
</evidence>
<dbReference type="GO" id="GO:0015031">
    <property type="term" value="P:protein transport"/>
    <property type="evidence" value="ECO:0007669"/>
    <property type="project" value="UniProtKB-KW"/>
</dbReference>
<protein>
    <recommendedName>
        <fullName evidence="11">Syntaxin 6/10/61 N-terminal domain-containing protein</fullName>
    </recommendedName>
</protein>
<dbReference type="EMBL" id="JANAVB010005599">
    <property type="protein sequence ID" value="KAJ6846092.1"/>
    <property type="molecule type" value="Genomic_DNA"/>
</dbReference>
<reference evidence="12" key="1">
    <citation type="journal article" date="2023" name="GigaByte">
        <title>Genome assembly of the bearded iris, Iris pallida Lam.</title>
        <authorList>
            <person name="Bruccoleri R.E."/>
            <person name="Oakeley E.J."/>
            <person name="Faust A.M.E."/>
            <person name="Altorfer M."/>
            <person name="Dessus-Babus S."/>
            <person name="Burckhardt D."/>
            <person name="Oertli M."/>
            <person name="Naumann U."/>
            <person name="Petersen F."/>
            <person name="Wong J."/>
        </authorList>
    </citation>
    <scope>NUCLEOTIDE SEQUENCE</scope>
    <source>
        <strain evidence="12">GSM-AAB239-AS_SAM_17_03QT</strain>
    </source>
</reference>
<keyword evidence="13" id="KW-1185">Reference proteome</keyword>
<accession>A0AAX6HYU5</accession>
<comment type="subcellular location">
    <subcellularLocation>
        <location evidence="8">Golgi apparatus</location>
        <location evidence="8">trans-Golgi network membrane</location>
        <topology evidence="8">Single-pass type IV membrane protein</topology>
    </subcellularLocation>
</comment>
<evidence type="ECO:0000259" key="11">
    <source>
        <dbReference type="Pfam" id="PF09177"/>
    </source>
</evidence>
<feature type="domain" description="Syntaxin 6/10/61 N-terminal" evidence="11">
    <location>
        <begin position="13"/>
        <end position="103"/>
    </location>
</feature>
<dbReference type="InterPro" id="IPR015260">
    <property type="entry name" value="Syntaxin-6/10/61_N"/>
</dbReference>
<comment type="caution">
    <text evidence="12">The sequence shown here is derived from an EMBL/GenBank/DDBJ whole genome shotgun (WGS) entry which is preliminary data.</text>
</comment>
<evidence type="ECO:0000256" key="7">
    <source>
        <dbReference type="ARBA" id="ARBA00023136"/>
    </source>
</evidence>
<evidence type="ECO:0000256" key="5">
    <source>
        <dbReference type="ARBA" id="ARBA00022989"/>
    </source>
</evidence>
<keyword evidence="6" id="KW-0333">Golgi apparatus</keyword>
<gene>
    <name evidence="12" type="ORF">M6B38_278615</name>
</gene>
<evidence type="ECO:0000256" key="9">
    <source>
        <dbReference type="SAM" id="MobiDB-lite"/>
    </source>
</evidence>
<evidence type="ECO:0000313" key="13">
    <source>
        <dbReference type="Proteomes" id="UP001140949"/>
    </source>
</evidence>
<keyword evidence="2" id="KW-0813">Transport</keyword>
<comment type="similarity">
    <text evidence="1">Belongs to the syntaxin family.</text>
</comment>
<dbReference type="GO" id="GO:0005794">
    <property type="term" value="C:Golgi apparatus"/>
    <property type="evidence" value="ECO:0007669"/>
    <property type="project" value="UniProtKB-SubCell"/>
</dbReference>
<keyword evidence="4" id="KW-0653">Protein transport</keyword>
<dbReference type="FunFam" id="1.20.58.90:FF:000004">
    <property type="entry name" value="Syntaxin 10"/>
    <property type="match status" value="1"/>
</dbReference>
<dbReference type="SUPFAM" id="SSF47661">
    <property type="entry name" value="t-snare proteins"/>
    <property type="match status" value="1"/>
</dbReference>
<dbReference type="GO" id="GO:0048193">
    <property type="term" value="P:Golgi vesicle transport"/>
    <property type="evidence" value="ECO:0007669"/>
    <property type="project" value="InterPro"/>
</dbReference>
<proteinExistence type="inferred from homology"/>
<name>A0AAX6HYU5_IRIPA</name>
<dbReference type="PANTHER" id="PTHR34949:SF3">
    <property type="entry name" value="OS08G0244100 PROTEIN"/>
    <property type="match status" value="1"/>
</dbReference>
<dbReference type="Gene3D" id="1.20.58.90">
    <property type="match status" value="1"/>
</dbReference>
<feature type="compositionally biased region" description="Basic and acidic residues" evidence="9">
    <location>
        <begin position="285"/>
        <end position="302"/>
    </location>
</feature>
<keyword evidence="7 10" id="KW-0472">Membrane</keyword>
<evidence type="ECO:0000256" key="3">
    <source>
        <dbReference type="ARBA" id="ARBA00022692"/>
    </source>
</evidence>
<organism evidence="12 13">
    <name type="scientific">Iris pallida</name>
    <name type="common">Sweet iris</name>
    <dbReference type="NCBI Taxonomy" id="29817"/>
    <lineage>
        <taxon>Eukaryota</taxon>
        <taxon>Viridiplantae</taxon>
        <taxon>Streptophyta</taxon>
        <taxon>Embryophyta</taxon>
        <taxon>Tracheophyta</taxon>
        <taxon>Spermatophyta</taxon>
        <taxon>Magnoliopsida</taxon>
        <taxon>Liliopsida</taxon>
        <taxon>Asparagales</taxon>
        <taxon>Iridaceae</taxon>
        <taxon>Iridoideae</taxon>
        <taxon>Irideae</taxon>
        <taxon>Iris</taxon>
    </lineage>
</organism>
<dbReference type="AlphaFoldDB" id="A0AAX6HYU5"/>
<evidence type="ECO:0000256" key="8">
    <source>
        <dbReference type="ARBA" id="ARBA00037801"/>
    </source>
</evidence>